<evidence type="ECO:0000256" key="6">
    <source>
        <dbReference type="ARBA" id="ARBA00022679"/>
    </source>
</evidence>
<dbReference type="EC" id="2.7.13.3" evidence="2"/>
<dbReference type="GO" id="GO:0000155">
    <property type="term" value="F:phosphorelay sensor kinase activity"/>
    <property type="evidence" value="ECO:0007669"/>
    <property type="project" value="InterPro"/>
</dbReference>
<dbReference type="SUPFAM" id="SSF55874">
    <property type="entry name" value="ATPase domain of HSP90 chaperone/DNA topoisomerase II/histidine kinase"/>
    <property type="match status" value="1"/>
</dbReference>
<feature type="domain" description="HPt" evidence="15">
    <location>
        <begin position="1"/>
        <end position="103"/>
    </location>
</feature>
<evidence type="ECO:0000256" key="9">
    <source>
        <dbReference type="ARBA" id="ARBA00022840"/>
    </source>
</evidence>
<dbReference type="InterPro" id="IPR037006">
    <property type="entry name" value="CheA-like_homodim_sf"/>
</dbReference>
<protein>
    <recommendedName>
        <fullName evidence="3">Chemotaxis protein CheA</fullName>
        <ecNumber evidence="2">2.7.13.3</ecNumber>
    </recommendedName>
</protein>
<dbReference type="InterPro" id="IPR008207">
    <property type="entry name" value="Sig_transdc_His_kin_Hpt_dom"/>
</dbReference>
<evidence type="ECO:0000256" key="8">
    <source>
        <dbReference type="ARBA" id="ARBA00022777"/>
    </source>
</evidence>
<feature type="compositionally biased region" description="Basic and acidic residues" evidence="12">
    <location>
        <begin position="107"/>
        <end position="125"/>
    </location>
</feature>
<evidence type="ECO:0000256" key="3">
    <source>
        <dbReference type="ARBA" id="ARBA00021495"/>
    </source>
</evidence>
<keyword evidence="4" id="KW-0145">Chemotaxis</keyword>
<dbReference type="Gene3D" id="1.10.287.560">
    <property type="entry name" value="Histidine kinase CheA-like, homodimeric domain"/>
    <property type="match status" value="1"/>
</dbReference>
<dbReference type="CDD" id="cd00731">
    <property type="entry name" value="CheA_reg"/>
    <property type="match status" value="1"/>
</dbReference>
<dbReference type="CDD" id="cd00088">
    <property type="entry name" value="HPT"/>
    <property type="match status" value="1"/>
</dbReference>
<dbReference type="KEGG" id="msw:MSSIT_3908"/>
<dbReference type="SMART" id="SM01231">
    <property type="entry name" value="H-kinase_dim"/>
    <property type="match status" value="1"/>
</dbReference>
<dbReference type="InterPro" id="IPR004105">
    <property type="entry name" value="CheA-like_dim"/>
</dbReference>
<dbReference type="Gene3D" id="3.30.565.10">
    <property type="entry name" value="Histidine kinase-like ATPase, C-terminal domain"/>
    <property type="match status" value="1"/>
</dbReference>
<dbReference type="OrthoDB" id="293137at2157"/>
<evidence type="ECO:0000259" key="15">
    <source>
        <dbReference type="PROSITE" id="PS50894"/>
    </source>
</evidence>
<keyword evidence="5 11" id="KW-0597">Phosphoprotein</keyword>
<evidence type="ECO:0000256" key="2">
    <source>
        <dbReference type="ARBA" id="ARBA00012438"/>
    </source>
</evidence>
<feature type="compositionally biased region" description="Polar residues" evidence="12">
    <location>
        <begin position="281"/>
        <end position="300"/>
    </location>
</feature>
<dbReference type="Proteomes" id="UP000033111">
    <property type="component" value="Chromosome"/>
</dbReference>
<dbReference type="GO" id="GO:0005524">
    <property type="term" value="F:ATP binding"/>
    <property type="evidence" value="ECO:0007669"/>
    <property type="project" value="UniProtKB-KW"/>
</dbReference>
<dbReference type="PRINTS" id="PR00344">
    <property type="entry name" value="BCTRLSENSOR"/>
</dbReference>
<dbReference type="InterPro" id="IPR003594">
    <property type="entry name" value="HATPase_dom"/>
</dbReference>
<evidence type="ECO:0000256" key="10">
    <source>
        <dbReference type="ARBA" id="ARBA00023012"/>
    </source>
</evidence>
<dbReference type="Pfam" id="PF02895">
    <property type="entry name" value="H-kinase_dim"/>
    <property type="match status" value="1"/>
</dbReference>
<dbReference type="InterPro" id="IPR036061">
    <property type="entry name" value="CheW-like_dom_sf"/>
</dbReference>
<dbReference type="SUPFAM" id="SSF47384">
    <property type="entry name" value="Homodimeric domain of signal transducing histidine kinase"/>
    <property type="match status" value="1"/>
</dbReference>
<evidence type="ECO:0000256" key="4">
    <source>
        <dbReference type="ARBA" id="ARBA00022500"/>
    </source>
</evidence>
<evidence type="ECO:0000259" key="14">
    <source>
        <dbReference type="PROSITE" id="PS50851"/>
    </source>
</evidence>
<dbReference type="PANTHER" id="PTHR43395">
    <property type="entry name" value="SENSOR HISTIDINE KINASE CHEA"/>
    <property type="match status" value="1"/>
</dbReference>
<evidence type="ECO:0000259" key="13">
    <source>
        <dbReference type="PROSITE" id="PS50109"/>
    </source>
</evidence>
<dbReference type="SMART" id="SM00387">
    <property type="entry name" value="HATPase_c"/>
    <property type="match status" value="1"/>
</dbReference>
<dbReference type="SUPFAM" id="SSF50341">
    <property type="entry name" value="CheW-like"/>
    <property type="match status" value="1"/>
</dbReference>
<keyword evidence="9" id="KW-0067">ATP-binding</keyword>
<dbReference type="GO" id="GO:0006935">
    <property type="term" value="P:chemotaxis"/>
    <property type="evidence" value="ECO:0007669"/>
    <property type="project" value="UniProtKB-KW"/>
</dbReference>
<feature type="domain" description="CheW-like" evidence="14">
    <location>
        <begin position="547"/>
        <end position="676"/>
    </location>
</feature>
<dbReference type="PANTHER" id="PTHR43395:SF10">
    <property type="entry name" value="CHEMOTAXIS PROTEIN CHEA"/>
    <property type="match status" value="1"/>
</dbReference>
<evidence type="ECO:0000313" key="16">
    <source>
        <dbReference type="EMBL" id="AKB30627.1"/>
    </source>
</evidence>
<dbReference type="EMBL" id="CP009506">
    <property type="protein sequence ID" value="AKB30627.1"/>
    <property type="molecule type" value="Genomic_DNA"/>
</dbReference>
<keyword evidence="7" id="KW-0547">Nucleotide-binding</keyword>
<sequence length="676" mass="76847">MDMSKYMAIFRSESEKYIKEMSDSLLALELDPENIEQMNVIFRAAHTFKGMAATMGFRQIVELTHEMESLIDRFRTRQLILDSSLIDILFECLDALEGLVENVCKSAESKNGEGKNDRSESHKSYPDAGEVLKTLRNLNNSPEEVILQKIESDSVSAGRKIEEKEEKKEAVVEVEKEVKGGEEKKTEGKREVKREEEKEANEIKEDKKETEEGKEEKGGEKERDNKREKKEEEGREEKKEETEKEEKRFESTVDKELESINKELKEKKSRTDSGPNFKVKNVQSSRMQDSKLQSPKIQSSRISTEQLDKLMNLVGELVINRSRIKELTGESKSKDLEFALSEFRKLTRELQEEVLEIRMVPLDHVTNIFPRMIRDLARAQNKKINFVIRGKEIKLDRAVMEEIGDPLVHLLRNAVDHGIELPEQRVELGKEETGTIMITASKQQNYVLVKIEDDGRGINAKEILKAALEKGFISRDEAEQLSERETIQLIFAPGLTTASTVTDLSGRGVGMDVVKNRIERLGGSVKVESKLGFGSRFELRLPITIALYQAMLVKVGMERYAIPFTSIVKSISVRKEEVRHISGEEVIVINEKMLPLLRLRKLFQLPAVQKEESLVVVIVEKAGQYIGLVVDSLLGKQEVIIKNFKSRLLEKTRGFAGATILGDGCVILILDVNSII</sequence>
<dbReference type="PROSITE" id="PS50851">
    <property type="entry name" value="CHEW"/>
    <property type="match status" value="1"/>
</dbReference>
<dbReference type="SMART" id="SM00073">
    <property type="entry name" value="HPT"/>
    <property type="match status" value="1"/>
</dbReference>
<dbReference type="InterPro" id="IPR036890">
    <property type="entry name" value="HATPase_C_sf"/>
</dbReference>
<feature type="region of interest" description="Disordered" evidence="12">
    <location>
        <begin position="155"/>
        <end position="300"/>
    </location>
</feature>
<dbReference type="InterPro" id="IPR051315">
    <property type="entry name" value="Bact_Chemotaxis_CheA"/>
</dbReference>
<accession>A0A0E3P9A6</accession>
<keyword evidence="6 16" id="KW-0808">Transferase</keyword>
<feature type="compositionally biased region" description="Basic and acidic residues" evidence="12">
    <location>
        <begin position="159"/>
        <end position="271"/>
    </location>
</feature>
<dbReference type="GeneID" id="24862862"/>
<keyword evidence="17" id="KW-1185">Reference proteome</keyword>
<dbReference type="Gene3D" id="1.20.120.160">
    <property type="entry name" value="HPT domain"/>
    <property type="match status" value="1"/>
</dbReference>
<evidence type="ECO:0000313" key="17">
    <source>
        <dbReference type="Proteomes" id="UP000033111"/>
    </source>
</evidence>
<organism evidence="16 17">
    <name type="scientific">Methanosarcina siciliae T4/M</name>
    <dbReference type="NCBI Taxonomy" id="1434120"/>
    <lineage>
        <taxon>Archaea</taxon>
        <taxon>Methanobacteriati</taxon>
        <taxon>Methanobacteriota</taxon>
        <taxon>Stenosarchaea group</taxon>
        <taxon>Methanomicrobia</taxon>
        <taxon>Methanosarcinales</taxon>
        <taxon>Methanosarcinaceae</taxon>
        <taxon>Methanosarcina</taxon>
    </lineage>
</organism>
<dbReference type="SMART" id="SM00260">
    <property type="entry name" value="CheW"/>
    <property type="match status" value="1"/>
</dbReference>
<dbReference type="InterPro" id="IPR036641">
    <property type="entry name" value="HPT_dom_sf"/>
</dbReference>
<dbReference type="Pfam" id="PF01627">
    <property type="entry name" value="Hpt"/>
    <property type="match status" value="1"/>
</dbReference>
<dbReference type="Pfam" id="PF01584">
    <property type="entry name" value="CheW"/>
    <property type="match status" value="1"/>
</dbReference>
<dbReference type="InterPro" id="IPR004358">
    <property type="entry name" value="Sig_transdc_His_kin-like_C"/>
</dbReference>
<keyword evidence="10" id="KW-0902">Two-component regulatory system</keyword>
<keyword evidence="8 16" id="KW-0418">Kinase</keyword>
<dbReference type="InterPro" id="IPR005467">
    <property type="entry name" value="His_kinase_dom"/>
</dbReference>
<dbReference type="HOGENOM" id="CLU_000650_3_6_2"/>
<evidence type="ECO:0000256" key="11">
    <source>
        <dbReference type="PROSITE-ProRule" id="PRU00110"/>
    </source>
</evidence>
<gene>
    <name evidence="16" type="ORF">MSSIT_3908</name>
</gene>
<evidence type="ECO:0000256" key="7">
    <source>
        <dbReference type="ARBA" id="ARBA00022741"/>
    </source>
</evidence>
<comment type="catalytic activity">
    <reaction evidence="1">
        <text>ATP + protein L-histidine = ADP + protein N-phospho-L-histidine.</text>
        <dbReference type="EC" id="2.7.13.3"/>
    </reaction>
</comment>
<dbReference type="PROSITE" id="PS50109">
    <property type="entry name" value="HIS_KIN"/>
    <property type="match status" value="1"/>
</dbReference>
<dbReference type="AlphaFoldDB" id="A0A0E3P9A6"/>
<dbReference type="PROSITE" id="PS50894">
    <property type="entry name" value="HPT"/>
    <property type="match status" value="1"/>
</dbReference>
<feature type="domain" description="Histidine kinase" evidence="13">
    <location>
        <begin position="301"/>
        <end position="545"/>
    </location>
</feature>
<evidence type="ECO:0000256" key="1">
    <source>
        <dbReference type="ARBA" id="ARBA00000085"/>
    </source>
</evidence>
<dbReference type="GO" id="GO:0005737">
    <property type="term" value="C:cytoplasm"/>
    <property type="evidence" value="ECO:0007669"/>
    <property type="project" value="InterPro"/>
</dbReference>
<dbReference type="RefSeq" id="WP_048174333.1">
    <property type="nucleotide sequence ID" value="NZ_CP009506.1"/>
</dbReference>
<dbReference type="Gene3D" id="2.30.30.40">
    <property type="entry name" value="SH3 Domains"/>
    <property type="match status" value="1"/>
</dbReference>
<dbReference type="PATRIC" id="fig|1434120.4.peg.5062"/>
<dbReference type="InterPro" id="IPR002545">
    <property type="entry name" value="CheW-lke_dom"/>
</dbReference>
<dbReference type="Pfam" id="PF02518">
    <property type="entry name" value="HATPase_c"/>
    <property type="match status" value="1"/>
</dbReference>
<dbReference type="InterPro" id="IPR036097">
    <property type="entry name" value="HisK_dim/P_sf"/>
</dbReference>
<feature type="modified residue" description="Phosphohistidine" evidence="11">
    <location>
        <position position="46"/>
    </location>
</feature>
<reference evidence="16 17" key="1">
    <citation type="submission" date="2014-07" db="EMBL/GenBank/DDBJ databases">
        <title>Methanogenic archaea and the global carbon cycle.</title>
        <authorList>
            <person name="Henriksen J.R."/>
            <person name="Luke J."/>
            <person name="Reinhart S."/>
            <person name="Benedict M.N."/>
            <person name="Youngblut N.D."/>
            <person name="Metcalf M.E."/>
            <person name="Whitaker R.J."/>
            <person name="Metcalf W.W."/>
        </authorList>
    </citation>
    <scope>NUCLEOTIDE SEQUENCE [LARGE SCALE GENOMIC DNA]</scope>
    <source>
        <strain evidence="16 17">T4/M</strain>
    </source>
</reference>
<evidence type="ECO:0000256" key="5">
    <source>
        <dbReference type="ARBA" id="ARBA00022553"/>
    </source>
</evidence>
<dbReference type="FunFam" id="3.30.565.10:FF:000016">
    <property type="entry name" value="Chemotaxis protein CheA, putative"/>
    <property type="match status" value="1"/>
</dbReference>
<proteinExistence type="predicted"/>
<feature type="region of interest" description="Disordered" evidence="12">
    <location>
        <begin position="107"/>
        <end position="126"/>
    </location>
</feature>
<dbReference type="SUPFAM" id="SSF47226">
    <property type="entry name" value="Histidine-containing phosphotransfer domain, HPT domain"/>
    <property type="match status" value="1"/>
</dbReference>
<name>A0A0E3P9A6_9EURY</name>
<dbReference type="CDD" id="cd16916">
    <property type="entry name" value="HATPase_CheA-like"/>
    <property type="match status" value="1"/>
</dbReference>
<evidence type="ECO:0000256" key="12">
    <source>
        <dbReference type="SAM" id="MobiDB-lite"/>
    </source>
</evidence>